<evidence type="ECO:0000313" key="7">
    <source>
        <dbReference type="EMBL" id="RLM94060.1"/>
    </source>
</evidence>
<reference evidence="8" key="1">
    <citation type="journal article" date="2019" name="Nat. Commun.">
        <title>The genome of broomcorn millet.</title>
        <authorList>
            <person name="Zou C."/>
            <person name="Miki D."/>
            <person name="Li D."/>
            <person name="Tang Q."/>
            <person name="Xiao L."/>
            <person name="Rajput S."/>
            <person name="Deng P."/>
            <person name="Jia W."/>
            <person name="Huang R."/>
            <person name="Zhang M."/>
            <person name="Sun Y."/>
            <person name="Hu J."/>
            <person name="Fu X."/>
            <person name="Schnable P.S."/>
            <person name="Li F."/>
            <person name="Zhang H."/>
            <person name="Feng B."/>
            <person name="Zhu X."/>
            <person name="Liu R."/>
            <person name="Schnable J.C."/>
            <person name="Zhu J.-K."/>
            <person name="Zhang H."/>
        </authorList>
    </citation>
    <scope>NUCLEOTIDE SEQUENCE [LARGE SCALE GENOMIC DNA]</scope>
</reference>
<comment type="caution">
    <text evidence="7">The sequence shown here is derived from an EMBL/GenBank/DDBJ whole genome shotgun (WGS) entry which is preliminary data.</text>
</comment>
<dbReference type="PANTHER" id="PTHR45811:SF37">
    <property type="entry name" value="HMA DOMAIN-CONTAINING PROTEIN"/>
    <property type="match status" value="1"/>
</dbReference>
<name>A0A3L6R4I6_PANMI</name>
<gene>
    <name evidence="7" type="ORF">C2845_PM08G08220</name>
</gene>
<accession>A0A3L6R4I6</accession>
<dbReference type="Gene3D" id="3.30.70.100">
    <property type="match status" value="1"/>
</dbReference>
<evidence type="ECO:0000256" key="4">
    <source>
        <dbReference type="ARBA" id="ARBA00023289"/>
    </source>
</evidence>
<evidence type="ECO:0000256" key="5">
    <source>
        <dbReference type="ARBA" id="ARBA00024045"/>
    </source>
</evidence>
<evidence type="ECO:0000256" key="1">
    <source>
        <dbReference type="ARBA" id="ARBA00022481"/>
    </source>
</evidence>
<evidence type="ECO:0000259" key="6">
    <source>
        <dbReference type="Pfam" id="PF00403"/>
    </source>
</evidence>
<evidence type="ECO:0000256" key="3">
    <source>
        <dbReference type="ARBA" id="ARBA00023288"/>
    </source>
</evidence>
<dbReference type="Pfam" id="PF00403">
    <property type="entry name" value="HMA"/>
    <property type="match status" value="1"/>
</dbReference>
<keyword evidence="1" id="KW-0488">Methylation</keyword>
<evidence type="ECO:0000256" key="2">
    <source>
        <dbReference type="ARBA" id="ARBA00022723"/>
    </source>
</evidence>
<keyword evidence="4" id="KW-0636">Prenylation</keyword>
<protein>
    <recommendedName>
        <fullName evidence="6">HMA domain-containing protein</fullName>
    </recommendedName>
</protein>
<dbReference type="STRING" id="4540.A0A3L6R4I6"/>
<dbReference type="InterPro" id="IPR036163">
    <property type="entry name" value="HMA_dom_sf"/>
</dbReference>
<feature type="domain" description="HMA" evidence="6">
    <location>
        <begin position="67"/>
        <end position="112"/>
    </location>
</feature>
<organism evidence="7 8">
    <name type="scientific">Panicum miliaceum</name>
    <name type="common">Proso millet</name>
    <name type="synonym">Broomcorn millet</name>
    <dbReference type="NCBI Taxonomy" id="4540"/>
    <lineage>
        <taxon>Eukaryota</taxon>
        <taxon>Viridiplantae</taxon>
        <taxon>Streptophyta</taxon>
        <taxon>Embryophyta</taxon>
        <taxon>Tracheophyta</taxon>
        <taxon>Spermatophyta</taxon>
        <taxon>Magnoliopsida</taxon>
        <taxon>Liliopsida</taxon>
        <taxon>Poales</taxon>
        <taxon>Poaceae</taxon>
        <taxon>PACMAD clade</taxon>
        <taxon>Panicoideae</taxon>
        <taxon>Panicodae</taxon>
        <taxon>Paniceae</taxon>
        <taxon>Panicinae</taxon>
        <taxon>Panicum</taxon>
        <taxon>Panicum sect. Panicum</taxon>
    </lineage>
</organism>
<dbReference type="InterPro" id="IPR051863">
    <property type="entry name" value="HIPP"/>
</dbReference>
<proteinExistence type="inferred from homology"/>
<dbReference type="OrthoDB" id="691258at2759"/>
<dbReference type="Proteomes" id="UP000275267">
    <property type="component" value="Unassembled WGS sequence"/>
</dbReference>
<dbReference type="SUPFAM" id="SSF55008">
    <property type="entry name" value="HMA, heavy metal-associated domain"/>
    <property type="match status" value="1"/>
</dbReference>
<dbReference type="AlphaFoldDB" id="A0A3L6R4I6"/>
<dbReference type="GO" id="GO:0046872">
    <property type="term" value="F:metal ion binding"/>
    <property type="evidence" value="ECO:0007669"/>
    <property type="project" value="UniProtKB-KW"/>
</dbReference>
<keyword evidence="8" id="KW-1185">Reference proteome</keyword>
<keyword evidence="2" id="KW-0479">Metal-binding</keyword>
<dbReference type="InterPro" id="IPR006121">
    <property type="entry name" value="HMA_dom"/>
</dbReference>
<dbReference type="PANTHER" id="PTHR45811">
    <property type="entry name" value="COPPER TRANSPORT PROTEIN FAMILY-RELATED"/>
    <property type="match status" value="1"/>
</dbReference>
<dbReference type="EMBL" id="PQIB02000010">
    <property type="protein sequence ID" value="RLM94060.1"/>
    <property type="molecule type" value="Genomic_DNA"/>
</dbReference>
<keyword evidence="3" id="KW-0449">Lipoprotein</keyword>
<evidence type="ECO:0000313" key="8">
    <source>
        <dbReference type="Proteomes" id="UP000275267"/>
    </source>
</evidence>
<comment type="similarity">
    <text evidence="5">Belongs to the HIPP family.</text>
</comment>
<sequence length="178" mass="19091">MLPCRVDFQSRRAATLFEELGIGEGFCTTFRSSSRVLLRALKVCVSPGLSSAQMSKKIVIKADLVGKACMSDILSVVATLQGIKSMEIDADKCTLTVVGAVDPVRIAQKLKKKCFAATIISVADDKPKPPEPEKKDPCKEACEKLCKERTSPGFCYTPGFPYCGCGRGCGGWPGPFGC</sequence>